<dbReference type="VEuPathDB" id="CryptoDB:Vbra_1256"/>
<dbReference type="EMBL" id="CDMY01000609">
    <property type="protein sequence ID" value="CEM25985.1"/>
    <property type="molecule type" value="Genomic_DNA"/>
</dbReference>
<name>A0A0G4GAH4_VITBC</name>
<dbReference type="AlphaFoldDB" id="A0A0G4GAH4"/>
<feature type="region of interest" description="Disordered" evidence="1">
    <location>
        <begin position="105"/>
        <end position="124"/>
    </location>
</feature>
<evidence type="ECO:0000313" key="2">
    <source>
        <dbReference type="EMBL" id="CEM25985.1"/>
    </source>
</evidence>
<evidence type="ECO:0000256" key="1">
    <source>
        <dbReference type="SAM" id="MobiDB-lite"/>
    </source>
</evidence>
<dbReference type="InParanoid" id="A0A0G4GAH4"/>
<accession>A0A0G4GAH4</accession>
<evidence type="ECO:0000313" key="3">
    <source>
        <dbReference type="Proteomes" id="UP000041254"/>
    </source>
</evidence>
<protein>
    <submittedName>
        <fullName evidence="2">Uncharacterized protein</fullName>
    </submittedName>
</protein>
<gene>
    <name evidence="2" type="ORF">Vbra_1256</name>
</gene>
<keyword evidence="3" id="KW-1185">Reference proteome</keyword>
<reference evidence="2 3" key="1">
    <citation type="submission" date="2014-11" db="EMBL/GenBank/DDBJ databases">
        <authorList>
            <person name="Zhu J."/>
            <person name="Qi W."/>
            <person name="Song R."/>
        </authorList>
    </citation>
    <scope>NUCLEOTIDE SEQUENCE [LARGE SCALE GENOMIC DNA]</scope>
</reference>
<organism evidence="2 3">
    <name type="scientific">Vitrella brassicaformis (strain CCMP3155)</name>
    <dbReference type="NCBI Taxonomy" id="1169540"/>
    <lineage>
        <taxon>Eukaryota</taxon>
        <taxon>Sar</taxon>
        <taxon>Alveolata</taxon>
        <taxon>Colpodellida</taxon>
        <taxon>Vitrellaceae</taxon>
        <taxon>Vitrella</taxon>
    </lineage>
</organism>
<proteinExistence type="predicted"/>
<dbReference type="Proteomes" id="UP000041254">
    <property type="component" value="Unassembled WGS sequence"/>
</dbReference>
<sequence length="124" mass="13240">MAASLADDAQWPSFEGSLSSFMGFTIDQAEEFLFAPNVTESSIGSMATSWLAGRLAGLGDEQMRGAPLWTAFTRKLAGEGVVEGAIEAYGQQVARMLEGGEGKGGLWHHRRAHRGSHGRGGLMR</sequence>
<feature type="compositionally biased region" description="Basic residues" evidence="1">
    <location>
        <begin position="106"/>
        <end position="117"/>
    </location>
</feature>